<keyword evidence="3" id="KW-1185">Reference proteome</keyword>
<evidence type="ECO:0000256" key="1">
    <source>
        <dbReference type="SAM" id="Phobius"/>
    </source>
</evidence>
<comment type="caution">
    <text evidence="2">The sequence shown here is derived from an EMBL/GenBank/DDBJ whole genome shotgun (WGS) entry which is preliminary data.</text>
</comment>
<organism evidence="2 3">
    <name type="scientific">Elizabethkingia miricola</name>
    <name type="common">Chryseobacterium miricola</name>
    <dbReference type="NCBI Taxonomy" id="172045"/>
    <lineage>
        <taxon>Bacteria</taxon>
        <taxon>Pseudomonadati</taxon>
        <taxon>Bacteroidota</taxon>
        <taxon>Flavobacteriia</taxon>
        <taxon>Flavobacteriales</taxon>
        <taxon>Weeksellaceae</taxon>
        <taxon>Elizabethkingia</taxon>
    </lineage>
</organism>
<evidence type="ECO:0000313" key="3">
    <source>
        <dbReference type="Proteomes" id="UP000324513"/>
    </source>
</evidence>
<name>A0ABY3NDR9_ELIMR</name>
<reference evidence="2 3" key="1">
    <citation type="submission" date="2019-07" db="EMBL/GenBank/DDBJ databases">
        <title>Genomic Encyclopedia of Archaeal and Bacterial Type Strains, Phase II (KMG-II): from individual species to whole genera.</title>
        <authorList>
            <person name="Goeker M."/>
        </authorList>
    </citation>
    <scope>NUCLEOTIDE SEQUENCE [LARGE SCALE GENOMIC DNA]</scope>
    <source>
        <strain evidence="2 3">DSM 14571</strain>
    </source>
</reference>
<evidence type="ECO:0000313" key="2">
    <source>
        <dbReference type="EMBL" id="TYO88989.1"/>
    </source>
</evidence>
<dbReference type="Proteomes" id="UP000324513">
    <property type="component" value="Unassembled WGS sequence"/>
</dbReference>
<keyword evidence="1" id="KW-1133">Transmembrane helix</keyword>
<feature type="transmembrane region" description="Helical" evidence="1">
    <location>
        <begin position="16"/>
        <end position="36"/>
    </location>
</feature>
<keyword evidence="1" id="KW-0812">Transmembrane</keyword>
<sequence>MILNTDKFHTGYADKVYFYVLVIAYMCLKFRIFVVIEKCNFE</sequence>
<protein>
    <recommendedName>
        <fullName evidence="4">Transposase</fullName>
    </recommendedName>
</protein>
<accession>A0ABY3NDR9</accession>
<dbReference type="EMBL" id="VNHK01000011">
    <property type="protein sequence ID" value="TYO88989.1"/>
    <property type="molecule type" value="Genomic_DNA"/>
</dbReference>
<keyword evidence="1" id="KW-0472">Membrane</keyword>
<evidence type="ECO:0008006" key="4">
    <source>
        <dbReference type="Google" id="ProtNLM"/>
    </source>
</evidence>
<proteinExistence type="predicted"/>
<gene>
    <name evidence="2" type="ORF">LX74_03077</name>
</gene>